<dbReference type="Proteomes" id="UP000215914">
    <property type="component" value="Unassembled WGS sequence"/>
</dbReference>
<dbReference type="EMBL" id="MNCJ02000317">
    <property type="protein sequence ID" value="KAF5819343.1"/>
    <property type="molecule type" value="Genomic_DNA"/>
</dbReference>
<dbReference type="Gramene" id="mRNA:HanXRQr2_Chr02g0076551">
    <property type="protein sequence ID" value="CDS:HanXRQr2_Chr02g0076551.1"/>
    <property type="gene ID" value="HanXRQr2_Chr02g0076551"/>
</dbReference>
<evidence type="ECO:0000313" key="1">
    <source>
        <dbReference type="EMBL" id="KAF5819343.1"/>
    </source>
</evidence>
<organism evidence="1 2">
    <name type="scientific">Helianthus annuus</name>
    <name type="common">Common sunflower</name>
    <dbReference type="NCBI Taxonomy" id="4232"/>
    <lineage>
        <taxon>Eukaryota</taxon>
        <taxon>Viridiplantae</taxon>
        <taxon>Streptophyta</taxon>
        <taxon>Embryophyta</taxon>
        <taxon>Tracheophyta</taxon>
        <taxon>Spermatophyta</taxon>
        <taxon>Magnoliopsida</taxon>
        <taxon>eudicotyledons</taxon>
        <taxon>Gunneridae</taxon>
        <taxon>Pentapetalae</taxon>
        <taxon>asterids</taxon>
        <taxon>campanulids</taxon>
        <taxon>Asterales</taxon>
        <taxon>Asteraceae</taxon>
        <taxon>Asteroideae</taxon>
        <taxon>Heliantheae alliance</taxon>
        <taxon>Heliantheae</taxon>
        <taxon>Helianthus</taxon>
    </lineage>
</organism>
<reference evidence="1" key="2">
    <citation type="submission" date="2020-06" db="EMBL/GenBank/DDBJ databases">
        <title>Helianthus annuus Genome sequencing and assembly Release 2.</title>
        <authorList>
            <person name="Gouzy J."/>
            <person name="Langlade N."/>
            <person name="Munos S."/>
        </authorList>
    </citation>
    <scope>NUCLEOTIDE SEQUENCE</scope>
    <source>
        <tissue evidence="1">Leaves</tissue>
    </source>
</reference>
<evidence type="ECO:0000313" key="2">
    <source>
        <dbReference type="Proteomes" id="UP000215914"/>
    </source>
</evidence>
<proteinExistence type="predicted"/>
<protein>
    <submittedName>
        <fullName evidence="1">Uncharacterized protein</fullName>
    </submittedName>
</protein>
<accession>A0A9K3JPH5</accession>
<sequence>MSSNFPYETFDFKRRPRRPANITSCSIGTLLVAHFLHDGVVKTVTIIKICMYPYNN</sequence>
<gene>
    <name evidence="1" type="ORF">HanXRQr2_Chr02g0076551</name>
</gene>
<name>A0A9K3JPH5_HELAN</name>
<comment type="caution">
    <text evidence="1">The sequence shown here is derived from an EMBL/GenBank/DDBJ whole genome shotgun (WGS) entry which is preliminary data.</text>
</comment>
<dbReference type="AlphaFoldDB" id="A0A9K3JPH5"/>
<keyword evidence="2" id="KW-1185">Reference proteome</keyword>
<reference evidence="1" key="1">
    <citation type="journal article" date="2017" name="Nature">
        <title>The sunflower genome provides insights into oil metabolism, flowering and Asterid evolution.</title>
        <authorList>
            <person name="Badouin H."/>
            <person name="Gouzy J."/>
            <person name="Grassa C.J."/>
            <person name="Murat F."/>
            <person name="Staton S.E."/>
            <person name="Cottret L."/>
            <person name="Lelandais-Briere C."/>
            <person name="Owens G.L."/>
            <person name="Carrere S."/>
            <person name="Mayjonade B."/>
            <person name="Legrand L."/>
            <person name="Gill N."/>
            <person name="Kane N.C."/>
            <person name="Bowers J.E."/>
            <person name="Hubner S."/>
            <person name="Bellec A."/>
            <person name="Berard A."/>
            <person name="Berges H."/>
            <person name="Blanchet N."/>
            <person name="Boniface M.C."/>
            <person name="Brunel D."/>
            <person name="Catrice O."/>
            <person name="Chaidir N."/>
            <person name="Claudel C."/>
            <person name="Donnadieu C."/>
            <person name="Faraut T."/>
            <person name="Fievet G."/>
            <person name="Helmstetter N."/>
            <person name="King M."/>
            <person name="Knapp S.J."/>
            <person name="Lai Z."/>
            <person name="Le Paslier M.C."/>
            <person name="Lippi Y."/>
            <person name="Lorenzon L."/>
            <person name="Mandel J.R."/>
            <person name="Marage G."/>
            <person name="Marchand G."/>
            <person name="Marquand E."/>
            <person name="Bret-Mestries E."/>
            <person name="Morien E."/>
            <person name="Nambeesan S."/>
            <person name="Nguyen T."/>
            <person name="Pegot-Espagnet P."/>
            <person name="Pouilly N."/>
            <person name="Raftis F."/>
            <person name="Sallet E."/>
            <person name="Schiex T."/>
            <person name="Thomas J."/>
            <person name="Vandecasteele C."/>
            <person name="Vares D."/>
            <person name="Vear F."/>
            <person name="Vautrin S."/>
            <person name="Crespi M."/>
            <person name="Mangin B."/>
            <person name="Burke J.M."/>
            <person name="Salse J."/>
            <person name="Munos S."/>
            <person name="Vincourt P."/>
            <person name="Rieseberg L.H."/>
            <person name="Langlade N.B."/>
        </authorList>
    </citation>
    <scope>NUCLEOTIDE SEQUENCE</scope>
    <source>
        <tissue evidence="1">Leaves</tissue>
    </source>
</reference>